<evidence type="ECO:0000256" key="1">
    <source>
        <dbReference type="SAM" id="SignalP"/>
    </source>
</evidence>
<reference evidence="2 3" key="1">
    <citation type="journal article" date="2013" name="PLoS Genet.">
        <title>The genome and development-dependent transcriptomes of Pyronema confluens: a window into fungal evolution.</title>
        <authorList>
            <person name="Traeger S."/>
            <person name="Altegoer F."/>
            <person name="Freitag M."/>
            <person name="Gabaldon T."/>
            <person name="Kempken F."/>
            <person name="Kumar A."/>
            <person name="Marcet-Houben M."/>
            <person name="Poggeler S."/>
            <person name="Stajich J.E."/>
            <person name="Nowrousian M."/>
        </authorList>
    </citation>
    <scope>NUCLEOTIDE SEQUENCE [LARGE SCALE GENOMIC DNA]</scope>
    <source>
        <strain evidence="3">CBS 100304</strain>
        <tissue evidence="2">Vegetative mycelium</tissue>
    </source>
</reference>
<proteinExistence type="predicted"/>
<gene>
    <name evidence="2" type="ORF">PCON_02503</name>
</gene>
<protein>
    <submittedName>
        <fullName evidence="2">Uncharacterized protein</fullName>
    </submittedName>
</protein>
<dbReference type="EMBL" id="HF936296">
    <property type="protein sequence ID" value="CCX34025.1"/>
    <property type="molecule type" value="Genomic_DNA"/>
</dbReference>
<name>U4LPZ9_PYROM</name>
<organism evidence="2 3">
    <name type="scientific">Pyronema omphalodes (strain CBS 100304)</name>
    <name type="common">Pyronema confluens</name>
    <dbReference type="NCBI Taxonomy" id="1076935"/>
    <lineage>
        <taxon>Eukaryota</taxon>
        <taxon>Fungi</taxon>
        <taxon>Dikarya</taxon>
        <taxon>Ascomycota</taxon>
        <taxon>Pezizomycotina</taxon>
        <taxon>Pezizomycetes</taxon>
        <taxon>Pezizales</taxon>
        <taxon>Pyronemataceae</taxon>
        <taxon>Pyronema</taxon>
    </lineage>
</organism>
<dbReference type="Proteomes" id="UP000018144">
    <property type="component" value="Unassembled WGS sequence"/>
</dbReference>
<dbReference type="AlphaFoldDB" id="U4LPZ9"/>
<keyword evidence="1" id="KW-0732">Signal</keyword>
<feature type="chain" id="PRO_5004651798" evidence="1">
    <location>
        <begin position="17"/>
        <end position="99"/>
    </location>
</feature>
<sequence length="99" mass="11850">MQWRSLLLSTSRMTWILIMQRHILLGVVQRTLESMEHLLAIVNQVLRSLDYPPWRNVSKYQEHAVAIQKDHLSLESEKLKILKLCKWRREEQRGLKEAC</sequence>
<keyword evidence="3" id="KW-1185">Reference proteome</keyword>
<accession>U4LPZ9</accession>
<evidence type="ECO:0000313" key="3">
    <source>
        <dbReference type="Proteomes" id="UP000018144"/>
    </source>
</evidence>
<evidence type="ECO:0000313" key="2">
    <source>
        <dbReference type="EMBL" id="CCX34025.1"/>
    </source>
</evidence>
<feature type="signal peptide" evidence="1">
    <location>
        <begin position="1"/>
        <end position="16"/>
    </location>
</feature>